<comment type="caution">
    <text evidence="2">The sequence shown here is derived from an EMBL/GenBank/DDBJ whole genome shotgun (WGS) entry which is preliminary data.</text>
</comment>
<protein>
    <submittedName>
        <fullName evidence="2">Uncharacterized protein</fullName>
    </submittedName>
</protein>
<accession>A0A8H7TYU8</accession>
<organism evidence="2 3">
    <name type="scientific">Rhodonia placenta</name>
    <dbReference type="NCBI Taxonomy" id="104341"/>
    <lineage>
        <taxon>Eukaryota</taxon>
        <taxon>Fungi</taxon>
        <taxon>Dikarya</taxon>
        <taxon>Basidiomycota</taxon>
        <taxon>Agaricomycotina</taxon>
        <taxon>Agaricomycetes</taxon>
        <taxon>Polyporales</taxon>
        <taxon>Adustoporiaceae</taxon>
        <taxon>Rhodonia</taxon>
    </lineage>
</organism>
<evidence type="ECO:0000313" key="3">
    <source>
        <dbReference type="Proteomes" id="UP000639403"/>
    </source>
</evidence>
<dbReference type="AlphaFoldDB" id="A0A8H7TYU8"/>
<name>A0A8H7TYU8_9APHY</name>
<dbReference type="Proteomes" id="UP000639403">
    <property type="component" value="Unassembled WGS sequence"/>
</dbReference>
<dbReference type="EMBL" id="JADOXO010000347">
    <property type="protein sequence ID" value="KAF9806120.1"/>
    <property type="molecule type" value="Genomic_DNA"/>
</dbReference>
<sequence length="157" mass="16812">MPAYASAGARPHHTRTLICYRSVHVASADPRSVKSARRKNQERATHLDCGGHGQGSRAEMDFVLLALCARPSSAGAHDAAGTHQVLHAAVRSRPDAELTARILHDGKVQARCGMSVREPPGVRVPWVPSCATAAAHVGSVLLGTPRARAPDRRRMKH</sequence>
<evidence type="ECO:0000256" key="1">
    <source>
        <dbReference type="SAM" id="MobiDB-lite"/>
    </source>
</evidence>
<reference evidence="2" key="1">
    <citation type="submission" date="2020-11" db="EMBL/GenBank/DDBJ databases">
        <authorList>
            <person name="Koelle M."/>
            <person name="Horta M.A.C."/>
            <person name="Nowrousian M."/>
            <person name="Ohm R.A."/>
            <person name="Benz P."/>
            <person name="Pilgard A."/>
        </authorList>
    </citation>
    <scope>NUCLEOTIDE SEQUENCE</scope>
    <source>
        <strain evidence="2">FPRL280</strain>
    </source>
</reference>
<proteinExistence type="predicted"/>
<reference evidence="2" key="2">
    <citation type="journal article" name="Front. Microbiol.">
        <title>Degradative Capacity of Two Strains of Rhodonia placenta: From Phenotype to Genotype.</title>
        <authorList>
            <person name="Kolle M."/>
            <person name="Horta M.A.C."/>
            <person name="Nowrousian M."/>
            <person name="Ohm R.A."/>
            <person name="Benz J.P."/>
            <person name="Pilgard A."/>
        </authorList>
    </citation>
    <scope>NUCLEOTIDE SEQUENCE</scope>
    <source>
        <strain evidence="2">FPRL280</strain>
    </source>
</reference>
<evidence type="ECO:0000313" key="2">
    <source>
        <dbReference type="EMBL" id="KAF9806120.1"/>
    </source>
</evidence>
<gene>
    <name evidence="2" type="ORF">IEO21_08815</name>
</gene>
<feature type="region of interest" description="Disordered" evidence="1">
    <location>
        <begin position="29"/>
        <end position="54"/>
    </location>
</feature>